<dbReference type="RefSeq" id="WP_092858099.1">
    <property type="nucleotide sequence ID" value="NZ_FOQH01000002.1"/>
</dbReference>
<sequence length="290" mass="30105">MNYLIELLVSGLAVGAVYGLIAMSFAIIFKATGLLNFAQGEMGMITAYVAFSIASATDGNPWLTAAGAIVFSVLFALAVERIVIRPMVDEPILARIMTTIGLAVIFRSGTMLVWDALPHDMGLAAGSALVDLGGVRVRGAQIGVVVALAVAVAAMLAFFRYSRFGIAMRAVASDDATARLMGVKTARVQQAAWGAAAVMSGIAGALFAIAWELSPSLYALGLKSFPATILGGLDSVVGSAFGGVVIGITENLVGGYLSPGLKEVAGFVIIIAILMVRPYGLFGEKRIERL</sequence>
<evidence type="ECO:0000256" key="6">
    <source>
        <dbReference type="ARBA" id="ARBA00022989"/>
    </source>
</evidence>
<keyword evidence="4 9" id="KW-0812">Transmembrane</keyword>
<evidence type="ECO:0000256" key="4">
    <source>
        <dbReference type="ARBA" id="ARBA00022692"/>
    </source>
</evidence>
<keyword evidence="5" id="KW-0029">Amino-acid transport</keyword>
<keyword evidence="6 9" id="KW-1133">Transmembrane helix</keyword>
<dbReference type="OrthoDB" id="9810089at2"/>
<dbReference type="EMBL" id="FOQH01000002">
    <property type="protein sequence ID" value="SFH78070.1"/>
    <property type="molecule type" value="Genomic_DNA"/>
</dbReference>
<evidence type="ECO:0000256" key="1">
    <source>
        <dbReference type="ARBA" id="ARBA00004651"/>
    </source>
</evidence>
<protein>
    <submittedName>
        <fullName evidence="10">Amino acid/amide ABC transporter membrane protein 1, HAAT family</fullName>
    </submittedName>
</protein>
<keyword evidence="3" id="KW-1003">Cell membrane</keyword>
<dbReference type="AlphaFoldDB" id="A0A1I3CUB3"/>
<dbReference type="CDD" id="cd06582">
    <property type="entry name" value="TM_PBP1_LivH_like"/>
    <property type="match status" value="1"/>
</dbReference>
<keyword evidence="2" id="KW-0813">Transport</keyword>
<dbReference type="STRING" id="1114924.SAMN05216258_102214"/>
<comment type="subcellular location">
    <subcellularLocation>
        <location evidence="1">Cell membrane</location>
        <topology evidence="1">Multi-pass membrane protein</topology>
    </subcellularLocation>
</comment>
<feature type="transmembrane region" description="Helical" evidence="9">
    <location>
        <begin position="191"/>
        <end position="211"/>
    </location>
</feature>
<dbReference type="Pfam" id="PF02653">
    <property type="entry name" value="BPD_transp_2"/>
    <property type="match status" value="1"/>
</dbReference>
<evidence type="ECO:0000256" key="3">
    <source>
        <dbReference type="ARBA" id="ARBA00022475"/>
    </source>
</evidence>
<name>A0A1I3CUB3_9RHOB</name>
<dbReference type="GO" id="GO:0005886">
    <property type="term" value="C:plasma membrane"/>
    <property type="evidence" value="ECO:0007669"/>
    <property type="project" value="UniProtKB-SubCell"/>
</dbReference>
<feature type="transmembrane region" description="Helical" evidence="9">
    <location>
        <begin position="7"/>
        <end position="29"/>
    </location>
</feature>
<evidence type="ECO:0000256" key="7">
    <source>
        <dbReference type="ARBA" id="ARBA00023136"/>
    </source>
</evidence>
<evidence type="ECO:0000256" key="9">
    <source>
        <dbReference type="SAM" id="Phobius"/>
    </source>
</evidence>
<keyword evidence="7 9" id="KW-0472">Membrane</keyword>
<feature type="transmembrane region" description="Helical" evidence="9">
    <location>
        <begin position="264"/>
        <end position="282"/>
    </location>
</feature>
<organism evidence="10 11">
    <name type="scientific">Albimonas pacifica</name>
    <dbReference type="NCBI Taxonomy" id="1114924"/>
    <lineage>
        <taxon>Bacteria</taxon>
        <taxon>Pseudomonadati</taxon>
        <taxon>Pseudomonadota</taxon>
        <taxon>Alphaproteobacteria</taxon>
        <taxon>Rhodobacterales</taxon>
        <taxon>Paracoccaceae</taxon>
        <taxon>Albimonas</taxon>
    </lineage>
</organism>
<dbReference type="GO" id="GO:0006865">
    <property type="term" value="P:amino acid transport"/>
    <property type="evidence" value="ECO:0007669"/>
    <property type="project" value="UniProtKB-KW"/>
</dbReference>
<feature type="transmembrane region" description="Helical" evidence="9">
    <location>
        <begin position="139"/>
        <end position="159"/>
    </location>
</feature>
<evidence type="ECO:0000313" key="11">
    <source>
        <dbReference type="Proteomes" id="UP000199377"/>
    </source>
</evidence>
<reference evidence="10 11" key="1">
    <citation type="submission" date="2016-10" db="EMBL/GenBank/DDBJ databases">
        <authorList>
            <person name="de Groot N.N."/>
        </authorList>
    </citation>
    <scope>NUCLEOTIDE SEQUENCE [LARGE SCALE GENOMIC DNA]</scope>
    <source>
        <strain evidence="10 11">CGMCC 1.11030</strain>
    </source>
</reference>
<evidence type="ECO:0000313" key="10">
    <source>
        <dbReference type="EMBL" id="SFH78070.1"/>
    </source>
</evidence>
<evidence type="ECO:0000256" key="5">
    <source>
        <dbReference type="ARBA" id="ARBA00022970"/>
    </source>
</evidence>
<dbReference type="Proteomes" id="UP000199377">
    <property type="component" value="Unassembled WGS sequence"/>
</dbReference>
<proteinExistence type="inferred from homology"/>
<gene>
    <name evidence="10" type="ORF">SAMN05216258_102214</name>
</gene>
<feature type="transmembrane region" description="Helical" evidence="9">
    <location>
        <begin position="62"/>
        <end position="80"/>
    </location>
</feature>
<dbReference type="GO" id="GO:0022857">
    <property type="term" value="F:transmembrane transporter activity"/>
    <property type="evidence" value="ECO:0007669"/>
    <property type="project" value="InterPro"/>
</dbReference>
<evidence type="ECO:0000256" key="2">
    <source>
        <dbReference type="ARBA" id="ARBA00022448"/>
    </source>
</evidence>
<feature type="transmembrane region" description="Helical" evidence="9">
    <location>
        <begin position="92"/>
        <end position="114"/>
    </location>
</feature>
<evidence type="ECO:0000256" key="8">
    <source>
        <dbReference type="ARBA" id="ARBA00037998"/>
    </source>
</evidence>
<accession>A0A1I3CUB3</accession>
<dbReference type="InterPro" id="IPR001851">
    <property type="entry name" value="ABC_transp_permease"/>
</dbReference>
<dbReference type="PANTHER" id="PTHR11795:SF451">
    <property type="entry name" value="ABC TRANSPORTER PERMEASE PROTEIN"/>
    <property type="match status" value="1"/>
</dbReference>
<keyword evidence="11" id="KW-1185">Reference proteome</keyword>
<dbReference type="InterPro" id="IPR052157">
    <property type="entry name" value="BCAA_transport_permease"/>
</dbReference>
<dbReference type="PANTHER" id="PTHR11795">
    <property type="entry name" value="BRANCHED-CHAIN AMINO ACID TRANSPORT SYSTEM PERMEASE PROTEIN LIVH"/>
    <property type="match status" value="1"/>
</dbReference>
<comment type="similarity">
    <text evidence="8">Belongs to the binding-protein-dependent transport system permease family. LivHM subfamily.</text>
</comment>